<reference evidence="2 3" key="1">
    <citation type="journal article" date="2014" name="Antonie Van Leeuwenhoek">
        <title>Hyphomonas beringensis sp. nov. and Hyphomonas chukchiensis sp. nov., isolated from surface seawater of the Bering Sea and Chukchi Sea.</title>
        <authorList>
            <person name="Li C."/>
            <person name="Lai Q."/>
            <person name="Li G."/>
            <person name="Dong C."/>
            <person name="Wang J."/>
            <person name="Liao Y."/>
            <person name="Shao Z."/>
        </authorList>
    </citation>
    <scope>NUCLEOTIDE SEQUENCE [LARGE SCALE GENOMIC DNA]</scope>
    <source>
        <strain evidence="2 3">MHS-2</strain>
    </source>
</reference>
<keyword evidence="1" id="KW-1133">Transmembrane helix</keyword>
<dbReference type="InterPro" id="IPR018750">
    <property type="entry name" value="DUF2306_membrane"/>
</dbReference>
<dbReference type="Pfam" id="PF10067">
    <property type="entry name" value="DUF2306"/>
    <property type="match status" value="1"/>
</dbReference>
<protein>
    <recommendedName>
        <fullName evidence="4">DUF2306 domain-containing protein</fullName>
    </recommendedName>
</protein>
<sequence length="277" mass="30537">MTPTTYLSPAVRMPRSALALKAASIFWFITVVIGQSLFVAYILSLYGGPTVTGHFEGWSRNTGLFNGYVAGDFTGNAMFGAHMMGAALITLGGTLQLIPQIRTHARTFHRWNGRVYMVTACVMALGGLYLVWVRGGYFHIPGALAISLNAVLILAFAFLTLKHAIARNIAVHQRWALRLFIVVSGVWFIRVGLMGWIIINQGPVGMTSNMDGWFDYFWVVGSYLLPLAILELYLRARATGSALHKYAVAGLVTLATLVMAVGIFGAYMFMWKAYLWP</sequence>
<feature type="transmembrane region" description="Helical" evidence="1">
    <location>
        <begin position="246"/>
        <end position="270"/>
    </location>
</feature>
<evidence type="ECO:0000313" key="2">
    <source>
        <dbReference type="EMBL" id="KCZ93761.1"/>
    </source>
</evidence>
<dbReference type="AlphaFoldDB" id="A0A059FTD0"/>
<feature type="transmembrane region" description="Helical" evidence="1">
    <location>
        <begin position="214"/>
        <end position="234"/>
    </location>
</feature>
<keyword evidence="1" id="KW-0472">Membrane</keyword>
<name>A0A059FTD0_9PROT</name>
<feature type="transmembrane region" description="Helical" evidence="1">
    <location>
        <begin position="179"/>
        <end position="199"/>
    </location>
</feature>
<dbReference type="STRING" id="1280950.HJO_00255"/>
<dbReference type="PATRIC" id="fig|1280950.3.peg.52"/>
<gene>
    <name evidence="2" type="ORF">HJO_00255</name>
</gene>
<feature type="transmembrane region" description="Helical" evidence="1">
    <location>
        <begin position="138"/>
        <end position="159"/>
    </location>
</feature>
<accession>A0A059FTD0</accession>
<proteinExistence type="predicted"/>
<dbReference type="Proteomes" id="UP000025171">
    <property type="component" value="Unassembled WGS sequence"/>
</dbReference>
<dbReference type="RefSeq" id="WP_035612378.1">
    <property type="nucleotide sequence ID" value="NZ_ARYK01000001.1"/>
</dbReference>
<comment type="caution">
    <text evidence="2">The sequence shown here is derived from an EMBL/GenBank/DDBJ whole genome shotgun (WGS) entry which is preliminary data.</text>
</comment>
<feature type="transmembrane region" description="Helical" evidence="1">
    <location>
        <begin position="111"/>
        <end position="132"/>
    </location>
</feature>
<keyword evidence="1" id="KW-0812">Transmembrane</keyword>
<evidence type="ECO:0008006" key="4">
    <source>
        <dbReference type="Google" id="ProtNLM"/>
    </source>
</evidence>
<dbReference type="OrthoDB" id="8759010at2"/>
<evidence type="ECO:0000313" key="3">
    <source>
        <dbReference type="Proteomes" id="UP000025171"/>
    </source>
</evidence>
<organism evidence="2 3">
    <name type="scientific">Hyphomonas johnsonii MHS-2</name>
    <dbReference type="NCBI Taxonomy" id="1280950"/>
    <lineage>
        <taxon>Bacteria</taxon>
        <taxon>Pseudomonadati</taxon>
        <taxon>Pseudomonadota</taxon>
        <taxon>Alphaproteobacteria</taxon>
        <taxon>Hyphomonadales</taxon>
        <taxon>Hyphomonadaceae</taxon>
        <taxon>Hyphomonas</taxon>
    </lineage>
</organism>
<dbReference type="EMBL" id="ARYK01000001">
    <property type="protein sequence ID" value="KCZ93761.1"/>
    <property type="molecule type" value="Genomic_DNA"/>
</dbReference>
<dbReference type="eggNOG" id="ENOG502ZCJ3">
    <property type="taxonomic scope" value="Bacteria"/>
</dbReference>
<feature type="transmembrane region" description="Helical" evidence="1">
    <location>
        <begin position="79"/>
        <end position="99"/>
    </location>
</feature>
<evidence type="ECO:0000256" key="1">
    <source>
        <dbReference type="SAM" id="Phobius"/>
    </source>
</evidence>
<feature type="transmembrane region" description="Helical" evidence="1">
    <location>
        <begin position="22"/>
        <end position="43"/>
    </location>
</feature>
<keyword evidence="3" id="KW-1185">Reference proteome</keyword>